<comment type="caution">
    <text evidence="2">The sequence shown here is derived from an EMBL/GenBank/DDBJ whole genome shotgun (WGS) entry which is preliminary data.</text>
</comment>
<evidence type="ECO:0000313" key="3">
    <source>
        <dbReference type="Proteomes" id="UP000499080"/>
    </source>
</evidence>
<keyword evidence="3" id="KW-1185">Reference proteome</keyword>
<evidence type="ECO:0000313" key="2">
    <source>
        <dbReference type="EMBL" id="GBO12502.1"/>
    </source>
</evidence>
<sequence>MSLTEEERIDIILLAESGDDRHVEAAVPSGKVSSLGFHEGTKRPPAGVVQKKKNTGLAYPRRVQGRERTSGQRAAPPACGGLDLLGAIKWYRHCPNRDSTFKYKRAGSINMIRPISVGRK</sequence>
<organism evidence="2 3">
    <name type="scientific">Araneus ventricosus</name>
    <name type="common">Orbweaver spider</name>
    <name type="synonym">Epeira ventricosa</name>
    <dbReference type="NCBI Taxonomy" id="182803"/>
    <lineage>
        <taxon>Eukaryota</taxon>
        <taxon>Metazoa</taxon>
        <taxon>Ecdysozoa</taxon>
        <taxon>Arthropoda</taxon>
        <taxon>Chelicerata</taxon>
        <taxon>Arachnida</taxon>
        <taxon>Araneae</taxon>
        <taxon>Araneomorphae</taxon>
        <taxon>Entelegynae</taxon>
        <taxon>Araneoidea</taxon>
        <taxon>Araneidae</taxon>
        <taxon>Araneus</taxon>
    </lineage>
</organism>
<name>A0A4Y2UJX8_ARAVE</name>
<proteinExistence type="predicted"/>
<dbReference type="Proteomes" id="UP000499080">
    <property type="component" value="Unassembled WGS sequence"/>
</dbReference>
<accession>A0A4Y2UJX8</accession>
<protein>
    <submittedName>
        <fullName evidence="2">Uncharacterized protein</fullName>
    </submittedName>
</protein>
<dbReference type="EMBL" id="BGPR01037018">
    <property type="protein sequence ID" value="GBO12492.1"/>
    <property type="molecule type" value="Genomic_DNA"/>
</dbReference>
<reference evidence="2 3" key="1">
    <citation type="journal article" date="2019" name="Sci. Rep.">
        <title>Orb-weaving spider Araneus ventricosus genome elucidates the spidroin gene catalogue.</title>
        <authorList>
            <person name="Kono N."/>
            <person name="Nakamura H."/>
            <person name="Ohtoshi R."/>
            <person name="Moran D.A.P."/>
            <person name="Shinohara A."/>
            <person name="Yoshida Y."/>
            <person name="Fujiwara M."/>
            <person name="Mori M."/>
            <person name="Tomita M."/>
            <person name="Arakawa K."/>
        </authorList>
    </citation>
    <scope>NUCLEOTIDE SEQUENCE [LARGE SCALE GENOMIC DNA]</scope>
</reference>
<evidence type="ECO:0000313" key="1">
    <source>
        <dbReference type="EMBL" id="GBO12492.1"/>
    </source>
</evidence>
<dbReference type="AlphaFoldDB" id="A0A4Y2UJX8"/>
<dbReference type="EMBL" id="BGPR01037021">
    <property type="protein sequence ID" value="GBO12502.1"/>
    <property type="molecule type" value="Genomic_DNA"/>
</dbReference>
<gene>
    <name evidence="2" type="ORF">AVEN_201493_1</name>
    <name evidence="1" type="ORF">AVEN_79669_1</name>
</gene>